<protein>
    <submittedName>
        <fullName evidence="3">Predicted Hydrolase or acyltransferase (Alpha/beta hydrolase superfamily)</fullName>
    </submittedName>
</protein>
<keyword evidence="3" id="KW-0378">Hydrolase</keyword>
<name>Q2S809_HAHCH</name>
<accession>Q2S809</accession>
<dbReference type="eggNOG" id="COG0596">
    <property type="taxonomic scope" value="Bacteria"/>
</dbReference>
<dbReference type="OrthoDB" id="5724113at2"/>
<gene>
    <name evidence="3" type="ordered locus">HCH_06578</name>
</gene>
<dbReference type="EMBL" id="CP000155">
    <property type="protein sequence ID" value="ABC33215.1"/>
    <property type="molecule type" value="Genomic_DNA"/>
</dbReference>
<dbReference type="SUPFAM" id="SSF53474">
    <property type="entry name" value="alpha/beta-Hydrolases"/>
    <property type="match status" value="1"/>
</dbReference>
<dbReference type="HOGENOM" id="CLU_020336_9_3_6"/>
<proteinExistence type="predicted"/>
<dbReference type="InterPro" id="IPR000073">
    <property type="entry name" value="AB_hydrolase_1"/>
</dbReference>
<dbReference type="Gene3D" id="3.40.50.1820">
    <property type="entry name" value="alpha/beta hydrolase"/>
    <property type="match status" value="1"/>
</dbReference>
<dbReference type="KEGG" id="hch:HCH_06578"/>
<dbReference type="Pfam" id="PF00561">
    <property type="entry name" value="Abhydrolase_1"/>
    <property type="match status" value="1"/>
</dbReference>
<evidence type="ECO:0000313" key="4">
    <source>
        <dbReference type="Proteomes" id="UP000000238"/>
    </source>
</evidence>
<keyword evidence="3" id="KW-0012">Acyltransferase</keyword>
<evidence type="ECO:0000313" key="3">
    <source>
        <dbReference type="EMBL" id="ABC33215.1"/>
    </source>
</evidence>
<dbReference type="GO" id="GO:0016787">
    <property type="term" value="F:hydrolase activity"/>
    <property type="evidence" value="ECO:0007669"/>
    <property type="project" value="UniProtKB-KW"/>
</dbReference>
<dbReference type="STRING" id="349521.HCH_06578"/>
<reference evidence="3 4" key="1">
    <citation type="journal article" date="2005" name="Nucleic Acids Res.">
        <title>Genomic blueprint of Hahella chejuensis, a marine microbe producing an algicidal agent.</title>
        <authorList>
            <person name="Jeong H."/>
            <person name="Yim J.H."/>
            <person name="Lee C."/>
            <person name="Choi S.-H."/>
            <person name="Park Y.K."/>
            <person name="Yoon S.H."/>
            <person name="Hur C.-G."/>
            <person name="Kang H.-Y."/>
            <person name="Kim D."/>
            <person name="Lee H.H."/>
            <person name="Park K.H."/>
            <person name="Park S.-H."/>
            <person name="Park H.-S."/>
            <person name="Lee H.K."/>
            <person name="Oh T.K."/>
            <person name="Kim J.F."/>
        </authorList>
    </citation>
    <scope>NUCLEOTIDE SEQUENCE [LARGE SCALE GENOMIC DNA]</scope>
    <source>
        <strain evidence="3 4">KCTC 2396</strain>
    </source>
</reference>
<evidence type="ECO:0000256" key="1">
    <source>
        <dbReference type="SAM" id="MobiDB-lite"/>
    </source>
</evidence>
<organism evidence="3 4">
    <name type="scientific">Hahella chejuensis (strain KCTC 2396)</name>
    <dbReference type="NCBI Taxonomy" id="349521"/>
    <lineage>
        <taxon>Bacteria</taxon>
        <taxon>Pseudomonadati</taxon>
        <taxon>Pseudomonadota</taxon>
        <taxon>Gammaproteobacteria</taxon>
        <taxon>Oceanospirillales</taxon>
        <taxon>Hahellaceae</taxon>
        <taxon>Hahella</taxon>
    </lineage>
</organism>
<dbReference type="GO" id="GO:0016746">
    <property type="term" value="F:acyltransferase activity"/>
    <property type="evidence" value="ECO:0007669"/>
    <property type="project" value="UniProtKB-KW"/>
</dbReference>
<dbReference type="RefSeq" id="WP_011400267.1">
    <property type="nucleotide sequence ID" value="NC_007645.1"/>
</dbReference>
<sequence length="232" mass="26246">MERSYDYADIGEVSLRYLAEGSGNATVIFESDLGGGIDDWERVQPLISLFTRTLSYDRADPQDADANPSSRSAENMVADLRKLLQVADIRPPYILVGHCAGAAHIRYFAHKYPNEVVGQVFVDGYDDSGAADKTESRDVQNATEWRKSIPFLNNAPTSILVGDNPPETSAQTPEPTHRDRRQWIESHREWLRHMPQARFRVIANARRYLPLSHPDFVVEEINRVLADARRAL</sequence>
<evidence type="ECO:0000259" key="2">
    <source>
        <dbReference type="Pfam" id="PF00561"/>
    </source>
</evidence>
<keyword evidence="3" id="KW-0808">Transferase</keyword>
<dbReference type="AlphaFoldDB" id="Q2S809"/>
<dbReference type="ESTHER" id="hahch-q2s809">
    <property type="family name" value="6_AlphaBeta_hydrolase"/>
</dbReference>
<feature type="region of interest" description="Disordered" evidence="1">
    <location>
        <begin position="157"/>
        <end position="180"/>
    </location>
</feature>
<dbReference type="Proteomes" id="UP000000238">
    <property type="component" value="Chromosome"/>
</dbReference>
<keyword evidence="4" id="KW-1185">Reference proteome</keyword>
<feature type="domain" description="AB hydrolase-1" evidence="2">
    <location>
        <begin position="33"/>
        <end position="149"/>
    </location>
</feature>
<dbReference type="InterPro" id="IPR029058">
    <property type="entry name" value="AB_hydrolase_fold"/>
</dbReference>